<dbReference type="SUPFAM" id="SSF53335">
    <property type="entry name" value="S-adenosyl-L-methionine-dependent methyltransferases"/>
    <property type="match status" value="1"/>
</dbReference>
<reference evidence="2 3" key="1">
    <citation type="submission" date="2019-10" db="EMBL/GenBank/DDBJ databases">
        <title>Genomic and transcriptomic insights into the perfect genentic adaptation of a filamentous nitrogen-fixing cyanobacterium to rice fields.</title>
        <authorList>
            <person name="Chen Z."/>
        </authorList>
    </citation>
    <scope>NUCLEOTIDE SEQUENCE [LARGE SCALE GENOMIC DNA]</scope>
    <source>
        <strain evidence="2">CCNUC1</strain>
    </source>
</reference>
<dbReference type="CDD" id="cd02440">
    <property type="entry name" value="AdoMet_MTases"/>
    <property type="match status" value="1"/>
</dbReference>
<dbReference type="EMBL" id="CP045227">
    <property type="protein sequence ID" value="QFS50341.1"/>
    <property type="molecule type" value="Genomic_DNA"/>
</dbReference>
<gene>
    <name evidence="2" type="ORF">GXM_07835</name>
</gene>
<sequence length="253" mass="28732">MNKEQLKLIVKRTLPIPVRNYLKSQWQRDKLYPPFGKVGFGNLRSLKPISDCWGIDRGQPVDRYYIENFLADHSSDIQGRVLEIGDNSYTLRFGGDNIKKSDVLHAIEGNPEATIVGDLSNANHIPSDTFDCFILTQTLQYVYDLQSGLKTIYRILKPGGIVLATLPSITPLSDAQWNKCWYWGFTTVSTQRLFEEVFTPANIQVKTYGNVLTASAFLQGLASQELRKEELDYRDSNYEVTITVRAVKPQVMS</sequence>
<dbReference type="Proteomes" id="UP000326678">
    <property type="component" value="Chromosome Gxm2"/>
</dbReference>
<organism evidence="2 3">
    <name type="scientific">Nostoc sphaeroides CCNUC1</name>
    <dbReference type="NCBI Taxonomy" id="2653204"/>
    <lineage>
        <taxon>Bacteria</taxon>
        <taxon>Bacillati</taxon>
        <taxon>Cyanobacteriota</taxon>
        <taxon>Cyanophyceae</taxon>
        <taxon>Nostocales</taxon>
        <taxon>Nostocaceae</taxon>
        <taxon>Nostoc</taxon>
    </lineage>
</organism>
<name>A0A5P8WCN5_9NOSO</name>
<dbReference type="RefSeq" id="WP_152591393.1">
    <property type="nucleotide sequence ID" value="NZ_CP045227.1"/>
</dbReference>
<dbReference type="GO" id="GO:0008757">
    <property type="term" value="F:S-adenosylmethionine-dependent methyltransferase activity"/>
    <property type="evidence" value="ECO:0007669"/>
    <property type="project" value="InterPro"/>
</dbReference>
<evidence type="ECO:0000313" key="2">
    <source>
        <dbReference type="EMBL" id="QFS50341.1"/>
    </source>
</evidence>
<accession>A0A5P8WCN5</accession>
<protein>
    <submittedName>
        <fullName evidence="2">Class I SAM-dependent methyltransferase</fullName>
    </submittedName>
</protein>
<dbReference type="InterPro" id="IPR029063">
    <property type="entry name" value="SAM-dependent_MTases_sf"/>
</dbReference>
<dbReference type="Pfam" id="PF08241">
    <property type="entry name" value="Methyltransf_11"/>
    <property type="match status" value="1"/>
</dbReference>
<evidence type="ECO:0000313" key="3">
    <source>
        <dbReference type="Proteomes" id="UP000326678"/>
    </source>
</evidence>
<feature type="domain" description="Methyltransferase type 11" evidence="1">
    <location>
        <begin position="114"/>
        <end position="163"/>
    </location>
</feature>
<keyword evidence="2" id="KW-0489">Methyltransferase</keyword>
<dbReference type="InterPro" id="IPR013216">
    <property type="entry name" value="Methyltransf_11"/>
</dbReference>
<keyword evidence="2" id="KW-0808">Transferase</keyword>
<dbReference type="GO" id="GO:0032259">
    <property type="term" value="P:methylation"/>
    <property type="evidence" value="ECO:0007669"/>
    <property type="project" value="UniProtKB-KW"/>
</dbReference>
<dbReference type="Gene3D" id="3.40.50.150">
    <property type="entry name" value="Vaccinia Virus protein VP39"/>
    <property type="match status" value="1"/>
</dbReference>
<evidence type="ECO:0000259" key="1">
    <source>
        <dbReference type="Pfam" id="PF08241"/>
    </source>
</evidence>
<keyword evidence="3" id="KW-1185">Reference proteome</keyword>
<proteinExistence type="predicted"/>
<dbReference type="AlphaFoldDB" id="A0A5P8WCN5"/>
<dbReference type="KEGG" id="nsh:GXM_07835"/>